<proteinExistence type="predicted"/>
<reference evidence="1" key="2">
    <citation type="submission" date="2023-02" db="EMBL/GenBank/DDBJ databases">
        <authorList>
            <person name="Rayyan A."/>
            <person name="Meyer T."/>
            <person name="Kyndt J.A."/>
        </authorList>
    </citation>
    <scope>NUCLEOTIDE SEQUENCE</scope>
    <source>
        <strain evidence="1">DSM 9987</strain>
    </source>
</reference>
<organism evidence="1 2">
    <name type="scientific">Rhodoplanes tepidamans</name>
    <name type="common">Rhodoplanes cryptolactis</name>
    <dbReference type="NCBI Taxonomy" id="200616"/>
    <lineage>
        <taxon>Bacteria</taxon>
        <taxon>Pseudomonadati</taxon>
        <taxon>Pseudomonadota</taxon>
        <taxon>Alphaproteobacteria</taxon>
        <taxon>Hyphomicrobiales</taxon>
        <taxon>Nitrobacteraceae</taxon>
        <taxon>Rhodoplanes</taxon>
    </lineage>
</organism>
<evidence type="ECO:0000313" key="1">
    <source>
        <dbReference type="EMBL" id="MDC7785737.1"/>
    </source>
</evidence>
<protein>
    <submittedName>
        <fullName evidence="1">DUF4276 family protein</fullName>
    </submittedName>
</protein>
<dbReference type="Proteomes" id="UP001165652">
    <property type="component" value="Unassembled WGS sequence"/>
</dbReference>
<dbReference type="EMBL" id="JAQQLI010000010">
    <property type="protein sequence ID" value="MDC7785737.1"/>
    <property type="molecule type" value="Genomic_DNA"/>
</dbReference>
<reference evidence="1" key="1">
    <citation type="journal article" date="2023" name="Microbiol Resour">
        <title>Genome Sequences of Rhodoplanes serenus and Two Thermotolerant Strains, Rhodoplanes tepidamans and 'Rhodoplanes cryptolactis,' Further Refine the Genus.</title>
        <authorList>
            <person name="Rayyan A.A."/>
            <person name="Kyndt J.A."/>
        </authorList>
    </citation>
    <scope>NUCLEOTIDE SEQUENCE</scope>
    <source>
        <strain evidence="1">DSM 9987</strain>
    </source>
</reference>
<dbReference type="Pfam" id="PF14103">
    <property type="entry name" value="DUF4276"/>
    <property type="match status" value="1"/>
</dbReference>
<accession>A0ABT5J8E2</accession>
<name>A0ABT5J8E2_RHOTP</name>
<gene>
    <name evidence="1" type="ORF">PQJ73_08590</name>
</gene>
<keyword evidence="2" id="KW-1185">Reference proteome</keyword>
<dbReference type="InterPro" id="IPR025455">
    <property type="entry name" value="DUF4276"/>
</dbReference>
<sequence>MIWLVIGLFSEGSTDSRFLPQIIYRHTLDLIQVGGKQNVQLQEDPILLPGTINGERAARMCSEARAIDLFVVHADAAANARMRILETMIEDIKEIASRQCGLGKHRIVPLLPCREMESWALTDPDAIARACGFDAWPSNIVRPWNPDRAESLNDPKAILRDAVKTLHSRTRQRRLPQIGDILERIGTDIDLNRLSRAESFKEFSSDLEASLKNLEILGS</sequence>
<evidence type="ECO:0000313" key="2">
    <source>
        <dbReference type="Proteomes" id="UP001165652"/>
    </source>
</evidence>
<dbReference type="RefSeq" id="WP_272776584.1">
    <property type="nucleotide sequence ID" value="NZ_JAQQLI010000010.1"/>
</dbReference>
<comment type="caution">
    <text evidence="1">The sequence shown here is derived from an EMBL/GenBank/DDBJ whole genome shotgun (WGS) entry which is preliminary data.</text>
</comment>